<feature type="compositionally biased region" description="Basic residues" evidence="4">
    <location>
        <begin position="313"/>
        <end position="324"/>
    </location>
</feature>
<dbReference type="PhylomeDB" id="A0A0G4EGX9"/>
<protein>
    <submittedName>
        <fullName evidence="5">Uncharacterized protein</fullName>
    </submittedName>
</protein>
<evidence type="ECO:0000313" key="5">
    <source>
        <dbReference type="EMBL" id="CEL94624.1"/>
    </source>
</evidence>
<dbReference type="InterPro" id="IPR027038">
    <property type="entry name" value="RanGap"/>
</dbReference>
<dbReference type="SUPFAM" id="SSF52047">
    <property type="entry name" value="RNI-like"/>
    <property type="match status" value="1"/>
</dbReference>
<name>A0A0G4EGX9_VITBC</name>
<dbReference type="InterPro" id="IPR001611">
    <property type="entry name" value="Leu-rich_rpt"/>
</dbReference>
<dbReference type="Proteomes" id="UP000041254">
    <property type="component" value="Unassembled WGS sequence"/>
</dbReference>
<accession>A0A0G4EGX9</accession>
<dbReference type="PANTHER" id="PTHR24113">
    <property type="entry name" value="RAN GTPASE-ACTIVATING PROTEIN 1"/>
    <property type="match status" value="1"/>
</dbReference>
<dbReference type="GO" id="GO:0005634">
    <property type="term" value="C:nucleus"/>
    <property type="evidence" value="ECO:0007669"/>
    <property type="project" value="TreeGrafter"/>
</dbReference>
<evidence type="ECO:0000313" key="6">
    <source>
        <dbReference type="Proteomes" id="UP000041254"/>
    </source>
</evidence>
<dbReference type="EMBL" id="CDMY01000224">
    <property type="protein sequence ID" value="CEL94624.1"/>
    <property type="molecule type" value="Genomic_DNA"/>
</dbReference>
<dbReference type="GO" id="GO:0048471">
    <property type="term" value="C:perinuclear region of cytoplasm"/>
    <property type="evidence" value="ECO:0007669"/>
    <property type="project" value="TreeGrafter"/>
</dbReference>
<evidence type="ECO:0000256" key="1">
    <source>
        <dbReference type="ARBA" id="ARBA00022468"/>
    </source>
</evidence>
<keyword evidence="3" id="KW-0677">Repeat</keyword>
<dbReference type="PANTHER" id="PTHR24113:SF12">
    <property type="entry name" value="RAN GTPASE-ACTIVATING PROTEIN 1"/>
    <property type="match status" value="1"/>
</dbReference>
<reference evidence="5 6" key="1">
    <citation type="submission" date="2014-11" db="EMBL/GenBank/DDBJ databases">
        <authorList>
            <person name="Zhu J."/>
            <person name="Qi W."/>
            <person name="Song R."/>
        </authorList>
    </citation>
    <scope>NUCLEOTIDE SEQUENCE [LARGE SCALE GENOMIC DNA]</scope>
</reference>
<proteinExistence type="predicted"/>
<dbReference type="OMA" id="LCNYNSL"/>
<gene>
    <name evidence="5" type="ORF">Vbra_7297</name>
</gene>
<keyword evidence="2" id="KW-0433">Leucine-rich repeat</keyword>
<dbReference type="VEuPathDB" id="CryptoDB:Vbra_7297"/>
<dbReference type="Gene3D" id="3.80.10.10">
    <property type="entry name" value="Ribonuclease Inhibitor"/>
    <property type="match status" value="2"/>
</dbReference>
<evidence type="ECO:0000256" key="4">
    <source>
        <dbReference type="SAM" id="MobiDB-lite"/>
    </source>
</evidence>
<evidence type="ECO:0000256" key="3">
    <source>
        <dbReference type="ARBA" id="ARBA00022737"/>
    </source>
</evidence>
<sequence length="324" mass="35853">MAPKKKAAAKGGDEPDPLEVFLKAYRKNVKEYETPKIPEVERILAKIQEDGEPVAGWNFREEIDPMAFRVLMHTLHQTNYPGIRALRLWRCRGGDEFVRSICYYLDAIPSPNVEELQFVDTNMTPLGCDFVGRTLCRTGNAKITFLRLDFNKIGSEGAEALAKGLAENASIKHLSLQYCGITSNGGVALSQMLMYVRSALTEVLLRGNELGREGAIDVLRGARRAQRLKCLDLSDNKFGDSDDVLDNLLYLFVNHTGIEEYRLLGNSITDAGAERLLQGIVGNTHLKTIMLPERISKQTLEAISQSLGGGGKGGKKKKGGRKKK</sequence>
<keyword evidence="1" id="KW-0343">GTPase activation</keyword>
<dbReference type="Pfam" id="PF13516">
    <property type="entry name" value="LRR_6"/>
    <property type="match status" value="3"/>
</dbReference>
<dbReference type="AlphaFoldDB" id="A0A0G4EGX9"/>
<evidence type="ECO:0000256" key="2">
    <source>
        <dbReference type="ARBA" id="ARBA00022614"/>
    </source>
</evidence>
<dbReference type="STRING" id="1169540.A0A0G4EGX9"/>
<dbReference type="GO" id="GO:0031267">
    <property type="term" value="F:small GTPase binding"/>
    <property type="evidence" value="ECO:0007669"/>
    <property type="project" value="TreeGrafter"/>
</dbReference>
<dbReference type="GO" id="GO:0005829">
    <property type="term" value="C:cytosol"/>
    <property type="evidence" value="ECO:0007669"/>
    <property type="project" value="TreeGrafter"/>
</dbReference>
<organism evidence="5 6">
    <name type="scientific">Vitrella brassicaformis (strain CCMP3155)</name>
    <dbReference type="NCBI Taxonomy" id="1169540"/>
    <lineage>
        <taxon>Eukaryota</taxon>
        <taxon>Sar</taxon>
        <taxon>Alveolata</taxon>
        <taxon>Colpodellida</taxon>
        <taxon>Vitrellaceae</taxon>
        <taxon>Vitrella</taxon>
    </lineage>
</organism>
<dbReference type="InParanoid" id="A0A0G4EGX9"/>
<dbReference type="SMART" id="SM00368">
    <property type="entry name" value="LRR_RI"/>
    <property type="match status" value="4"/>
</dbReference>
<keyword evidence="6" id="KW-1185">Reference proteome</keyword>
<dbReference type="GO" id="GO:0006913">
    <property type="term" value="P:nucleocytoplasmic transport"/>
    <property type="evidence" value="ECO:0007669"/>
    <property type="project" value="TreeGrafter"/>
</dbReference>
<dbReference type="InterPro" id="IPR032675">
    <property type="entry name" value="LRR_dom_sf"/>
</dbReference>
<feature type="region of interest" description="Disordered" evidence="4">
    <location>
        <begin position="304"/>
        <end position="324"/>
    </location>
</feature>
<dbReference type="OrthoDB" id="341587at2759"/>
<dbReference type="GO" id="GO:0005096">
    <property type="term" value="F:GTPase activator activity"/>
    <property type="evidence" value="ECO:0007669"/>
    <property type="project" value="UniProtKB-KW"/>
</dbReference>